<evidence type="ECO:0000313" key="12">
    <source>
        <dbReference type="Proteomes" id="UP000436822"/>
    </source>
</evidence>
<dbReference type="PANTHER" id="PTHR32063:SF11">
    <property type="entry name" value="CATION OR DRUG EFFLUX SYSTEM PROTEIN"/>
    <property type="match status" value="1"/>
</dbReference>
<proteinExistence type="inferred from homology"/>
<evidence type="ECO:0000256" key="3">
    <source>
        <dbReference type="ARBA" id="ARBA00022448"/>
    </source>
</evidence>
<feature type="transmembrane region" description="Helical" evidence="9">
    <location>
        <begin position="939"/>
        <end position="962"/>
    </location>
</feature>
<keyword evidence="8 9" id="KW-0472">Membrane</keyword>
<keyword evidence="4" id="KW-1003">Cell membrane</keyword>
<gene>
    <name evidence="11" type="primary">mexF2</name>
    <name evidence="11" type="ORF">KIN_12810</name>
</gene>
<dbReference type="FunFam" id="3.30.70.1430:FF:000001">
    <property type="entry name" value="Efflux pump membrane transporter"/>
    <property type="match status" value="1"/>
</dbReference>
<dbReference type="Gene3D" id="3.30.70.1430">
    <property type="entry name" value="Multidrug efflux transporter AcrB pore domain"/>
    <property type="match status" value="2"/>
</dbReference>
<feature type="transmembrane region" description="Helical" evidence="9">
    <location>
        <begin position="440"/>
        <end position="460"/>
    </location>
</feature>
<sequence>MKFTHFFVDRPIFATVISVLIVLVGLVSYFRLPVAAYPDVVPPTIQITASYPGASAEVVSDTVATPLEQEINGVEGMLYMLSQATSDGRLTLTITFELGTDLDEAQVLVQNRVAIAEPRLPEAVRRLGVQTQQNSPNFLMVVHMISPDDSRDQLYISNYARTQIVDRLLRIDGVGQATVFGERAYSMRIWLDPDRVAARGLTAGEVVAALQENNVQVASGTINQLPTPDPGAFQLNVETQGRLVEPDQFENIVIGADSSGRKIRVRDVARVELGAQDYTTNGYLDDKTALPIGVFQRPGSNALETAEQIKHLMEDLEGSFPPGVAYDIVYNPTEFIEQSVEAVYVTIEEAVLLVVLVVVVFLQSLRASIIPILAIPVSLIGTFFVMQAFGFSLNNLSLFGLVLAIGIVVDDAIVVVENVERYIEEGMSPREATHKTMDEVAGALVSISLVLCAVFIPAAFIEGITGQFFRQFAVTIAAATVISVIVSLTLSPALSAVLLKSQADKEKEPKGIGKVVHKLMWPFRKFADGFNWAFDKLARGYAKLMKLFLSATVIVLAVYAGLMVLAFYQFNRAPAGFIPEQDQGYLIAVVQLPPGASLSRTDAVIQKATDLLLEMDSVEHTVAFAGLDGATFTQAPNAGAIFMVTTPFEERLAKGQTNQAIIGEAFGQLGQITEANAFVIAPPPIQGIGNSGGWKLYLQDERGRGLNALEETLGEVVANANQTEGLTNVFTLFNTSTPKIYADIDRVKSEELGVPPERVFETLQVYLGSAFVNDFNFIGRTYRVTAQADGEFRDDPQDVLDLRTRSTNGGMVPIGSVAELEQITGPYRVPRYNLFPAAAVQGATTPGLSTGEAIAEMEAMLDETLPDGFGYEWTELALQEKLAGNTAIFAFAMAVVFVYLMLAAQYESWFMPFSVILIVPMCLLAGISGVLFRGIDNNILVQIGFVVLVGLASKNAILIVEFAKQAEENGMSRVDAAIEAARLRLRPILMTSFAFILGVIPLVIAEGPGAEMRQALGTAVFSGMLGVTFFGLLFTPVFYVAFQWLANLFGMDPTKKKPEPWTG</sequence>
<keyword evidence="7 9" id="KW-1133">Transmembrane helix</keyword>
<dbReference type="Gene3D" id="3.30.2090.10">
    <property type="entry name" value="Multidrug efflux transporter AcrB TolC docking domain, DN and DC subdomains"/>
    <property type="match status" value="2"/>
</dbReference>
<accession>A0A6N6JE09</accession>
<dbReference type="EMBL" id="BLJE01000001">
    <property type="protein sequence ID" value="GFE64207.1"/>
    <property type="molecule type" value="Genomic_DNA"/>
</dbReference>
<dbReference type="SUPFAM" id="SSF82693">
    <property type="entry name" value="Multidrug efflux transporter AcrB pore domain, PN1, PN2, PC1 and PC2 subdomains"/>
    <property type="match status" value="4"/>
</dbReference>
<dbReference type="PRINTS" id="PR00702">
    <property type="entry name" value="ACRIFLAVINRP"/>
</dbReference>
<keyword evidence="3 9" id="KW-0813">Transport</keyword>
<dbReference type="GO" id="GO:0009636">
    <property type="term" value="P:response to toxic substance"/>
    <property type="evidence" value="ECO:0007669"/>
    <property type="project" value="UniProtKB-ARBA"/>
</dbReference>
<name>A0A6N6JE09_9RHOB</name>
<dbReference type="InterPro" id="IPR027463">
    <property type="entry name" value="AcrB_DN_DC_subdom"/>
</dbReference>
<dbReference type="PANTHER" id="PTHR32063">
    <property type="match status" value="1"/>
</dbReference>
<dbReference type="Gene3D" id="3.30.70.1440">
    <property type="entry name" value="Multidrug efflux transporter AcrB pore domain"/>
    <property type="match status" value="1"/>
</dbReference>
<evidence type="ECO:0000256" key="2">
    <source>
        <dbReference type="ARBA" id="ARBA00010942"/>
    </source>
</evidence>
<dbReference type="SUPFAM" id="SSF82866">
    <property type="entry name" value="Multidrug efflux transporter AcrB transmembrane domain"/>
    <property type="match status" value="2"/>
</dbReference>
<dbReference type="GO" id="GO:0042910">
    <property type="term" value="F:xenobiotic transmembrane transporter activity"/>
    <property type="evidence" value="ECO:0007669"/>
    <property type="project" value="TreeGrafter"/>
</dbReference>
<feature type="transmembrane region" description="Helical" evidence="9">
    <location>
        <begin position="369"/>
        <end position="390"/>
    </location>
</feature>
<dbReference type="InterPro" id="IPR001036">
    <property type="entry name" value="Acrflvin-R"/>
</dbReference>
<reference evidence="11 12" key="1">
    <citation type="submission" date="2019-12" db="EMBL/GenBank/DDBJ databases">
        <title>Litoreibacter badius sp. nov., a novel bacteriochlorophyll a-containing bacterium in the genus Litoreibacter.</title>
        <authorList>
            <person name="Kanamuro M."/>
            <person name="Takabe Y."/>
            <person name="Mori K."/>
            <person name="Takaichi S."/>
            <person name="Hanada S."/>
        </authorList>
    </citation>
    <scope>NUCLEOTIDE SEQUENCE [LARGE SCALE GENOMIC DNA]</scope>
    <source>
        <strain evidence="11 12">K6</strain>
    </source>
</reference>
<evidence type="ECO:0000256" key="9">
    <source>
        <dbReference type="RuleBase" id="RU364070"/>
    </source>
</evidence>
<comment type="subcellular location">
    <subcellularLocation>
        <location evidence="1 9">Cell inner membrane</location>
        <topology evidence="1 9">Multi-pass membrane protein</topology>
    </subcellularLocation>
</comment>
<feature type="transmembrane region" description="Helical" evidence="9">
    <location>
        <begin position="909"/>
        <end position="933"/>
    </location>
</feature>
<dbReference type="RefSeq" id="WP_159805068.1">
    <property type="nucleotide sequence ID" value="NZ_BLJE01000001.1"/>
</dbReference>
<keyword evidence="12" id="KW-1185">Reference proteome</keyword>
<dbReference type="NCBIfam" id="NF000282">
    <property type="entry name" value="RND_permease_1"/>
    <property type="match status" value="1"/>
</dbReference>
<protein>
    <recommendedName>
        <fullName evidence="9">Efflux pump membrane transporter</fullName>
    </recommendedName>
</protein>
<evidence type="ECO:0000256" key="8">
    <source>
        <dbReference type="ARBA" id="ARBA00023136"/>
    </source>
</evidence>
<feature type="transmembrane region" description="Helical" evidence="9">
    <location>
        <begin position="983"/>
        <end position="1004"/>
    </location>
</feature>
<evidence type="ECO:0000256" key="5">
    <source>
        <dbReference type="ARBA" id="ARBA00022519"/>
    </source>
</evidence>
<evidence type="ECO:0000256" key="1">
    <source>
        <dbReference type="ARBA" id="ARBA00004429"/>
    </source>
</evidence>
<dbReference type="InterPro" id="IPR000731">
    <property type="entry name" value="SSD"/>
</dbReference>
<dbReference type="SUPFAM" id="SSF82714">
    <property type="entry name" value="Multidrug efflux transporter AcrB TolC docking domain, DN and DC subdomains"/>
    <property type="match status" value="2"/>
</dbReference>
<dbReference type="Proteomes" id="UP000436822">
    <property type="component" value="Unassembled WGS sequence"/>
</dbReference>
<feature type="transmembrane region" description="Helical" evidence="9">
    <location>
        <begin position="472"/>
        <end position="499"/>
    </location>
</feature>
<dbReference type="OrthoDB" id="9807350at2"/>
<evidence type="ECO:0000313" key="11">
    <source>
        <dbReference type="EMBL" id="GFE64207.1"/>
    </source>
</evidence>
<feature type="transmembrane region" description="Helical" evidence="9">
    <location>
        <begin position="12"/>
        <end position="32"/>
    </location>
</feature>
<dbReference type="AlphaFoldDB" id="A0A6N6JE09"/>
<dbReference type="Pfam" id="PF00873">
    <property type="entry name" value="ACR_tran"/>
    <property type="match status" value="1"/>
</dbReference>
<dbReference type="GO" id="GO:0005886">
    <property type="term" value="C:plasma membrane"/>
    <property type="evidence" value="ECO:0007669"/>
    <property type="project" value="UniProtKB-SubCell"/>
</dbReference>
<dbReference type="FunFam" id="1.20.1640.10:FF:000001">
    <property type="entry name" value="Efflux pump membrane transporter"/>
    <property type="match status" value="1"/>
</dbReference>
<dbReference type="NCBIfam" id="TIGR00915">
    <property type="entry name" value="2A0602"/>
    <property type="match status" value="1"/>
</dbReference>
<dbReference type="PROSITE" id="PS50156">
    <property type="entry name" value="SSD"/>
    <property type="match status" value="1"/>
</dbReference>
<dbReference type="GO" id="GO:0015562">
    <property type="term" value="F:efflux transmembrane transporter activity"/>
    <property type="evidence" value="ECO:0007669"/>
    <property type="project" value="InterPro"/>
</dbReference>
<feature type="transmembrane region" description="Helical" evidence="9">
    <location>
        <begin position="396"/>
        <end position="419"/>
    </location>
</feature>
<feature type="transmembrane region" description="Helical" evidence="9">
    <location>
        <begin position="547"/>
        <end position="568"/>
    </location>
</feature>
<evidence type="ECO:0000256" key="4">
    <source>
        <dbReference type="ARBA" id="ARBA00022475"/>
    </source>
</evidence>
<comment type="similarity">
    <text evidence="2 9">Belongs to the resistance-nodulation-cell division (RND) (TC 2.A.6) family.</text>
</comment>
<keyword evidence="6 9" id="KW-0812">Transmembrane</keyword>
<feature type="transmembrane region" description="Helical" evidence="9">
    <location>
        <begin position="882"/>
        <end position="902"/>
    </location>
</feature>
<dbReference type="Gene3D" id="1.20.1640.10">
    <property type="entry name" value="Multidrug efflux transporter AcrB transmembrane domain"/>
    <property type="match status" value="2"/>
</dbReference>
<evidence type="ECO:0000256" key="6">
    <source>
        <dbReference type="ARBA" id="ARBA00022692"/>
    </source>
</evidence>
<feature type="domain" description="SSD" evidence="10">
    <location>
        <begin position="368"/>
        <end position="497"/>
    </location>
</feature>
<organism evidence="11 12">
    <name type="scientific">Litoreibacter roseus</name>
    <dbReference type="NCBI Taxonomy" id="2601869"/>
    <lineage>
        <taxon>Bacteria</taxon>
        <taxon>Pseudomonadati</taxon>
        <taxon>Pseudomonadota</taxon>
        <taxon>Alphaproteobacteria</taxon>
        <taxon>Rhodobacterales</taxon>
        <taxon>Roseobacteraceae</taxon>
        <taxon>Litoreibacter</taxon>
    </lineage>
</organism>
<comment type="caution">
    <text evidence="11">The sequence shown here is derived from an EMBL/GenBank/DDBJ whole genome shotgun (WGS) entry which is preliminary data.</text>
</comment>
<feature type="transmembrane region" description="Helical" evidence="9">
    <location>
        <begin position="342"/>
        <end position="362"/>
    </location>
</feature>
<evidence type="ECO:0000259" key="10">
    <source>
        <dbReference type="PROSITE" id="PS50156"/>
    </source>
</evidence>
<dbReference type="InterPro" id="IPR004764">
    <property type="entry name" value="MdtF-like"/>
</dbReference>
<evidence type="ECO:0000256" key="7">
    <source>
        <dbReference type="ARBA" id="ARBA00022989"/>
    </source>
</evidence>
<keyword evidence="5 9" id="KW-0997">Cell inner membrane</keyword>
<feature type="transmembrane region" description="Helical" evidence="9">
    <location>
        <begin position="1024"/>
        <end position="1046"/>
    </location>
</feature>
<dbReference type="Gene3D" id="3.30.70.1320">
    <property type="entry name" value="Multidrug efflux transporter AcrB pore domain like"/>
    <property type="match status" value="1"/>
</dbReference>